<dbReference type="AlphaFoldDB" id="A0A554LTT3"/>
<dbReference type="CDD" id="cd02947">
    <property type="entry name" value="TRX_family"/>
    <property type="match status" value="1"/>
</dbReference>
<evidence type="ECO:0000313" key="1">
    <source>
        <dbReference type="EMBL" id="TSC96283.1"/>
    </source>
</evidence>
<dbReference type="Proteomes" id="UP000318711">
    <property type="component" value="Unassembled WGS sequence"/>
</dbReference>
<evidence type="ECO:0000313" key="2">
    <source>
        <dbReference type="Proteomes" id="UP000318711"/>
    </source>
</evidence>
<dbReference type="SUPFAM" id="SSF52833">
    <property type="entry name" value="Thioredoxin-like"/>
    <property type="match status" value="1"/>
</dbReference>
<dbReference type="Gene3D" id="3.40.30.10">
    <property type="entry name" value="Glutaredoxin"/>
    <property type="match status" value="1"/>
</dbReference>
<gene>
    <name evidence="1" type="ORF">CEN88_372</name>
</gene>
<evidence type="ECO:0008006" key="3">
    <source>
        <dbReference type="Google" id="ProtNLM"/>
    </source>
</evidence>
<name>A0A554LTT3_9BACT</name>
<protein>
    <recommendedName>
        <fullName evidence="3">Thioredoxin-like fold domain-containing protein</fullName>
    </recommendedName>
</protein>
<proteinExistence type="predicted"/>
<accession>A0A554LTT3</accession>
<sequence>MDVGKNPQYWQDYKIEGTPTFIAPSGERLTGLQKKEELTKFLEKYQSRI</sequence>
<organism evidence="1 2">
    <name type="scientific">Candidatus Berkelbacteria bacterium Licking1014_2</name>
    <dbReference type="NCBI Taxonomy" id="2017146"/>
    <lineage>
        <taxon>Bacteria</taxon>
        <taxon>Candidatus Berkelbacteria</taxon>
    </lineage>
</organism>
<reference evidence="1 2" key="1">
    <citation type="submission" date="2017-07" db="EMBL/GenBank/DDBJ databases">
        <title>Mechanisms for carbon and nitrogen cycling indicate functional differentiation within the Candidate Phyla Radiation.</title>
        <authorList>
            <person name="Danczak R.E."/>
            <person name="Johnston M.D."/>
            <person name="Kenah C."/>
            <person name="Slattery M."/>
            <person name="Wrighton K.C."/>
            <person name="Wilkins M.J."/>
        </authorList>
    </citation>
    <scope>NUCLEOTIDE SEQUENCE [LARGE SCALE GENOMIC DNA]</scope>
    <source>
        <strain evidence="1">Licking1014_2</strain>
    </source>
</reference>
<dbReference type="InterPro" id="IPR036249">
    <property type="entry name" value="Thioredoxin-like_sf"/>
</dbReference>
<comment type="caution">
    <text evidence="1">The sequence shown here is derived from an EMBL/GenBank/DDBJ whole genome shotgun (WGS) entry which is preliminary data.</text>
</comment>
<dbReference type="EMBL" id="VMGL01000043">
    <property type="protein sequence ID" value="TSC96283.1"/>
    <property type="molecule type" value="Genomic_DNA"/>
</dbReference>